<evidence type="ECO:0000313" key="1">
    <source>
        <dbReference type="EMBL" id="CAG8457676.1"/>
    </source>
</evidence>
<name>A0ACA9K7N5_9GLOM</name>
<protein>
    <submittedName>
        <fullName evidence="1">2819_t:CDS:1</fullName>
    </submittedName>
</protein>
<dbReference type="Proteomes" id="UP000789525">
    <property type="component" value="Unassembled WGS sequence"/>
</dbReference>
<organism evidence="1 2">
    <name type="scientific">Acaulospora colombiana</name>
    <dbReference type="NCBI Taxonomy" id="27376"/>
    <lineage>
        <taxon>Eukaryota</taxon>
        <taxon>Fungi</taxon>
        <taxon>Fungi incertae sedis</taxon>
        <taxon>Mucoromycota</taxon>
        <taxon>Glomeromycotina</taxon>
        <taxon>Glomeromycetes</taxon>
        <taxon>Diversisporales</taxon>
        <taxon>Acaulosporaceae</taxon>
        <taxon>Acaulospora</taxon>
    </lineage>
</organism>
<comment type="caution">
    <text evidence="1">The sequence shown here is derived from an EMBL/GenBank/DDBJ whole genome shotgun (WGS) entry which is preliminary data.</text>
</comment>
<keyword evidence="2" id="KW-1185">Reference proteome</keyword>
<gene>
    <name evidence="1" type="ORF">ACOLOM_LOCUS1033</name>
</gene>
<sequence length="251" mass="28222">MTNTIKLGGKEVPVTTSQSDINVASVFEFKPFKEWASAMSEEFLNAENKEIEVRKVEIQNVDFFGSKIGFIKFKVDAVLTENGKNVPGIVFMRGGSVAVLLILRSKDQDNETVKEHVVLTYQPRIPVPSLSFPEIPAGIEENASVEIKEETGIEINDQDLIDMTELAYGRDYKGAYPSCGACDEFLRLCLCIKEMNREDIEKLEGKLCGLRDHGESITVRLIELKDLWRIPDMKALSSLALYDALKRNEKI</sequence>
<reference evidence="1" key="1">
    <citation type="submission" date="2021-06" db="EMBL/GenBank/DDBJ databases">
        <authorList>
            <person name="Kallberg Y."/>
            <person name="Tangrot J."/>
            <person name="Rosling A."/>
        </authorList>
    </citation>
    <scope>NUCLEOTIDE SEQUENCE</scope>
    <source>
        <strain evidence="1">CL356</strain>
    </source>
</reference>
<dbReference type="EMBL" id="CAJVPT010001147">
    <property type="protein sequence ID" value="CAG8457676.1"/>
    <property type="molecule type" value="Genomic_DNA"/>
</dbReference>
<accession>A0ACA9K7N5</accession>
<evidence type="ECO:0000313" key="2">
    <source>
        <dbReference type="Proteomes" id="UP000789525"/>
    </source>
</evidence>
<proteinExistence type="predicted"/>